<evidence type="ECO:0000313" key="2">
    <source>
        <dbReference type="EMBL" id="MFK2904753.1"/>
    </source>
</evidence>
<protein>
    <submittedName>
        <fullName evidence="2">DUF2058 family protein</fullName>
    </submittedName>
</protein>
<dbReference type="InterPro" id="IPR018636">
    <property type="entry name" value="DUF2058"/>
</dbReference>
<feature type="region of interest" description="Disordered" evidence="1">
    <location>
        <begin position="1"/>
        <end position="69"/>
    </location>
</feature>
<evidence type="ECO:0000256" key="1">
    <source>
        <dbReference type="SAM" id="MobiDB-lite"/>
    </source>
</evidence>
<reference evidence="2 3" key="1">
    <citation type="submission" date="2020-10" db="EMBL/GenBank/DDBJ databases">
        <title>Phylogeny of dyella-like bacteria.</title>
        <authorList>
            <person name="Fu J."/>
        </authorList>
    </citation>
    <scope>NUCLEOTIDE SEQUENCE [LARGE SCALE GENOMIC DNA]</scope>
    <source>
        <strain evidence="2 3">Gsoil3046</strain>
    </source>
</reference>
<sequence length="204" mass="22102">MGDSLRDQLLKSGIVKQVRDEPRPPQTHGKTARPGAGKSGGKGGKPGDRPAGRPDGRPHARSNDRPRDQAEIDLARAYAIRAQAEAAERKRAEHEAAEQARIKRERKAQVQQLLEGRALNKADADQARHFEYGGKIRRIYVDAAQLVSLNAGELGVIQQSGRYVLVTRELAEQVRAIDAGVVALLVSPGEAGESDDGVPADLIW</sequence>
<proteinExistence type="predicted"/>
<dbReference type="EMBL" id="JADIKM010000003">
    <property type="protein sequence ID" value="MFK2904753.1"/>
    <property type="molecule type" value="Genomic_DNA"/>
</dbReference>
<comment type="caution">
    <text evidence="2">The sequence shown here is derived from an EMBL/GenBank/DDBJ whole genome shotgun (WGS) entry which is preliminary data.</text>
</comment>
<accession>A0ABW8JUD5</accession>
<feature type="region of interest" description="Disordered" evidence="1">
    <location>
        <begin position="85"/>
        <end position="104"/>
    </location>
</feature>
<feature type="compositionally biased region" description="Basic and acidic residues" evidence="1">
    <location>
        <begin position="86"/>
        <end position="102"/>
    </location>
</feature>
<name>A0ABW8JUD5_9GAMM</name>
<dbReference type="RefSeq" id="WP_404633567.1">
    <property type="nucleotide sequence ID" value="NZ_JADIKM010000003.1"/>
</dbReference>
<keyword evidence="3" id="KW-1185">Reference proteome</keyword>
<dbReference type="Proteomes" id="UP001620460">
    <property type="component" value="Unassembled WGS sequence"/>
</dbReference>
<gene>
    <name evidence="2" type="ORF">ISP17_12380</name>
</gene>
<feature type="compositionally biased region" description="Basic and acidic residues" evidence="1">
    <location>
        <begin position="45"/>
        <end position="69"/>
    </location>
</feature>
<evidence type="ECO:0000313" key="3">
    <source>
        <dbReference type="Proteomes" id="UP001620460"/>
    </source>
</evidence>
<dbReference type="Pfam" id="PF09831">
    <property type="entry name" value="DUF2058"/>
    <property type="match status" value="1"/>
</dbReference>
<organism evidence="2 3">
    <name type="scientific">Dyella ginsengisoli</name>
    <dbReference type="NCBI Taxonomy" id="363848"/>
    <lineage>
        <taxon>Bacteria</taxon>
        <taxon>Pseudomonadati</taxon>
        <taxon>Pseudomonadota</taxon>
        <taxon>Gammaproteobacteria</taxon>
        <taxon>Lysobacterales</taxon>
        <taxon>Rhodanobacteraceae</taxon>
        <taxon>Dyella</taxon>
    </lineage>
</organism>